<reference evidence="3" key="1">
    <citation type="submission" date="2016-11" db="EMBL/GenBank/DDBJ databases">
        <authorList>
            <person name="Varghese N."/>
            <person name="Submissions S."/>
        </authorList>
    </citation>
    <scope>NUCLEOTIDE SEQUENCE [LARGE SCALE GENOMIC DNA]</scope>
    <source>
        <strain evidence="3">DSM 15518</strain>
    </source>
</reference>
<feature type="transmembrane region" description="Helical" evidence="1">
    <location>
        <begin position="150"/>
        <end position="169"/>
    </location>
</feature>
<organism evidence="2 3">
    <name type="scientific">Tepidibacter formicigenes DSM 15518</name>
    <dbReference type="NCBI Taxonomy" id="1123349"/>
    <lineage>
        <taxon>Bacteria</taxon>
        <taxon>Bacillati</taxon>
        <taxon>Bacillota</taxon>
        <taxon>Clostridia</taxon>
        <taxon>Peptostreptococcales</taxon>
        <taxon>Peptostreptococcaceae</taxon>
        <taxon>Tepidibacter</taxon>
    </lineage>
</organism>
<feature type="transmembrane region" description="Helical" evidence="1">
    <location>
        <begin position="120"/>
        <end position="144"/>
    </location>
</feature>
<dbReference type="Proteomes" id="UP000242497">
    <property type="component" value="Unassembled WGS sequence"/>
</dbReference>
<evidence type="ECO:0000256" key="1">
    <source>
        <dbReference type="SAM" id="Phobius"/>
    </source>
</evidence>
<keyword evidence="1" id="KW-1133">Transmembrane helix</keyword>
<dbReference type="OrthoDB" id="127145at2"/>
<evidence type="ECO:0000313" key="2">
    <source>
        <dbReference type="EMBL" id="SHJ71560.1"/>
    </source>
</evidence>
<dbReference type="EMBL" id="FRAE01000011">
    <property type="protein sequence ID" value="SHJ71560.1"/>
    <property type="molecule type" value="Genomic_DNA"/>
</dbReference>
<keyword evidence="1" id="KW-0472">Membrane</keyword>
<keyword evidence="3" id="KW-1185">Reference proteome</keyword>
<evidence type="ECO:0000313" key="3">
    <source>
        <dbReference type="Proteomes" id="UP000242497"/>
    </source>
</evidence>
<keyword evidence="1" id="KW-0812">Transmembrane</keyword>
<protein>
    <recommendedName>
        <fullName evidence="4">Spermine/spermidine synthase</fullName>
    </recommendedName>
</protein>
<proteinExistence type="predicted"/>
<name>A0A1M6LK62_9FIRM</name>
<dbReference type="STRING" id="1123349.SAMN02744037_00664"/>
<feature type="transmembrane region" description="Helical" evidence="1">
    <location>
        <begin position="20"/>
        <end position="41"/>
    </location>
</feature>
<feature type="transmembrane region" description="Helical" evidence="1">
    <location>
        <begin position="53"/>
        <end position="74"/>
    </location>
</feature>
<gene>
    <name evidence="2" type="ORF">SAMN02744037_00664</name>
</gene>
<feature type="transmembrane region" description="Helical" evidence="1">
    <location>
        <begin position="86"/>
        <end position="108"/>
    </location>
</feature>
<dbReference type="RefSeq" id="WP_072887250.1">
    <property type="nucleotide sequence ID" value="NZ_FRAE01000011.1"/>
</dbReference>
<evidence type="ECO:0008006" key="4">
    <source>
        <dbReference type="Google" id="ProtNLM"/>
    </source>
</evidence>
<sequence>MLVEIPIIQKMVLYFGNPSLTFSIILFSILLSSGLGSLISGNKYVKRFTDNSYYYLLFTAITILIIGFSLNKIIEITNDYVMMQKMVIGFLIILPMGILMGIPFPTGISKLKNIYKEEDILPLMWGANGIFSVIGSLLAVALSIKFGFNSTIYIGAMIYLFLLFYIGVFL</sequence>
<dbReference type="AlphaFoldDB" id="A0A1M6LK62"/>
<accession>A0A1M6LK62</accession>